<feature type="signal peptide" evidence="1">
    <location>
        <begin position="1"/>
        <end position="21"/>
    </location>
</feature>
<dbReference type="OrthoDB" id="891726at2759"/>
<comment type="caution">
    <text evidence="2">The sequence shown here is derived from an EMBL/GenBank/DDBJ whole genome shotgun (WGS) entry which is preliminary data.</text>
</comment>
<evidence type="ECO:0000256" key="1">
    <source>
        <dbReference type="SAM" id="SignalP"/>
    </source>
</evidence>
<organism evidence="2 3">
    <name type="scientific">Colocasia esculenta</name>
    <name type="common">Wild taro</name>
    <name type="synonym">Arum esculentum</name>
    <dbReference type="NCBI Taxonomy" id="4460"/>
    <lineage>
        <taxon>Eukaryota</taxon>
        <taxon>Viridiplantae</taxon>
        <taxon>Streptophyta</taxon>
        <taxon>Embryophyta</taxon>
        <taxon>Tracheophyta</taxon>
        <taxon>Spermatophyta</taxon>
        <taxon>Magnoliopsida</taxon>
        <taxon>Liliopsida</taxon>
        <taxon>Araceae</taxon>
        <taxon>Aroideae</taxon>
        <taxon>Colocasieae</taxon>
        <taxon>Colocasia</taxon>
    </lineage>
</organism>
<dbReference type="Pfam" id="PF04450">
    <property type="entry name" value="BSP"/>
    <property type="match status" value="1"/>
</dbReference>
<evidence type="ECO:0000313" key="3">
    <source>
        <dbReference type="Proteomes" id="UP000652761"/>
    </source>
</evidence>
<dbReference type="AlphaFoldDB" id="A0A843US01"/>
<protein>
    <recommendedName>
        <fullName evidence="4">Basic secretory peptidase family protein</fullName>
    </recommendedName>
</protein>
<dbReference type="PANTHER" id="PTHR33321">
    <property type="match status" value="1"/>
</dbReference>
<name>A0A843US01_COLES</name>
<dbReference type="InterPro" id="IPR007541">
    <property type="entry name" value="Uncharacterised_BSP"/>
</dbReference>
<accession>A0A843US01</accession>
<proteinExistence type="predicted"/>
<sequence>MAPLLLSMVGLLLLTASGAAARPVTVNSVKYVVTNEALPTLGGKRFESEVGTDFTVKVLRNATAFAWKVFRQSPNERKQDVDVINLFVRVVPGIAFTVGNNITIGDDYVEKVPSVRVSITETYFHEVAHVWQPFGEGQPIGLIEGIADYVVLKAGLGTWAKPGKGTRWDQGYDATALFLDYCASFRSTFVADLIRLMPVKYSDSYFEQLLGKTVDQLWADYKAKYGDGQ</sequence>
<feature type="chain" id="PRO_5032395336" description="Basic secretory peptidase family protein" evidence="1">
    <location>
        <begin position="22"/>
        <end position="229"/>
    </location>
</feature>
<reference evidence="2" key="1">
    <citation type="submission" date="2017-07" db="EMBL/GenBank/DDBJ databases">
        <title>Taro Niue Genome Assembly and Annotation.</title>
        <authorList>
            <person name="Atibalentja N."/>
            <person name="Keating K."/>
            <person name="Fields C.J."/>
        </authorList>
    </citation>
    <scope>NUCLEOTIDE SEQUENCE</scope>
    <source>
        <strain evidence="2">Niue_2</strain>
        <tissue evidence="2">Leaf</tissue>
    </source>
</reference>
<gene>
    <name evidence="2" type="ORF">Taro_015043</name>
</gene>
<evidence type="ECO:0008006" key="4">
    <source>
        <dbReference type="Google" id="ProtNLM"/>
    </source>
</evidence>
<evidence type="ECO:0000313" key="2">
    <source>
        <dbReference type="EMBL" id="MQL82559.1"/>
    </source>
</evidence>
<dbReference type="Proteomes" id="UP000652761">
    <property type="component" value="Unassembled WGS sequence"/>
</dbReference>
<keyword evidence="1" id="KW-0732">Signal</keyword>
<dbReference type="EMBL" id="NMUH01000640">
    <property type="protein sequence ID" value="MQL82559.1"/>
    <property type="molecule type" value="Genomic_DNA"/>
</dbReference>
<dbReference type="PANTHER" id="PTHR33321:SF12">
    <property type="entry name" value="PLANT BASIC SECRETORY PROTEIN (BSP) FAMILY PROTEIN"/>
    <property type="match status" value="1"/>
</dbReference>
<keyword evidence="3" id="KW-1185">Reference proteome</keyword>